<dbReference type="OrthoDB" id="5336565at2759"/>
<feature type="compositionally biased region" description="Low complexity" evidence="1">
    <location>
        <begin position="104"/>
        <end position="114"/>
    </location>
</feature>
<dbReference type="Proteomes" id="UP000800200">
    <property type="component" value="Unassembled WGS sequence"/>
</dbReference>
<feature type="compositionally biased region" description="Basic residues" evidence="1">
    <location>
        <begin position="461"/>
        <end position="473"/>
    </location>
</feature>
<dbReference type="AlphaFoldDB" id="A0A6A6EID6"/>
<gene>
    <name evidence="2" type="ORF">K469DRAFT_659107</name>
</gene>
<evidence type="ECO:0000313" key="2">
    <source>
        <dbReference type="EMBL" id="KAF2189880.1"/>
    </source>
</evidence>
<dbReference type="EMBL" id="ML994620">
    <property type="protein sequence ID" value="KAF2189880.1"/>
    <property type="molecule type" value="Genomic_DNA"/>
</dbReference>
<name>A0A6A6EID6_9PEZI</name>
<feature type="compositionally biased region" description="Basic and acidic residues" evidence="1">
    <location>
        <begin position="87"/>
        <end position="99"/>
    </location>
</feature>
<feature type="region of interest" description="Disordered" evidence="1">
    <location>
        <begin position="1"/>
        <end position="42"/>
    </location>
</feature>
<reference evidence="2" key="1">
    <citation type="journal article" date="2020" name="Stud. Mycol.">
        <title>101 Dothideomycetes genomes: a test case for predicting lifestyles and emergence of pathogens.</title>
        <authorList>
            <person name="Haridas S."/>
            <person name="Albert R."/>
            <person name="Binder M."/>
            <person name="Bloem J."/>
            <person name="Labutti K."/>
            <person name="Salamov A."/>
            <person name="Andreopoulos B."/>
            <person name="Baker S."/>
            <person name="Barry K."/>
            <person name="Bills G."/>
            <person name="Bluhm B."/>
            <person name="Cannon C."/>
            <person name="Castanera R."/>
            <person name="Culley D."/>
            <person name="Daum C."/>
            <person name="Ezra D."/>
            <person name="Gonzalez J."/>
            <person name="Henrissat B."/>
            <person name="Kuo A."/>
            <person name="Liang C."/>
            <person name="Lipzen A."/>
            <person name="Lutzoni F."/>
            <person name="Magnuson J."/>
            <person name="Mondo S."/>
            <person name="Nolan M."/>
            <person name="Ohm R."/>
            <person name="Pangilinan J."/>
            <person name="Park H.-J."/>
            <person name="Ramirez L."/>
            <person name="Alfaro M."/>
            <person name="Sun H."/>
            <person name="Tritt A."/>
            <person name="Yoshinaga Y."/>
            <person name="Zwiers L.-H."/>
            <person name="Turgeon B."/>
            <person name="Goodwin S."/>
            <person name="Spatafora J."/>
            <person name="Crous P."/>
            <person name="Grigoriev I."/>
        </authorList>
    </citation>
    <scope>NUCLEOTIDE SEQUENCE</scope>
    <source>
        <strain evidence="2">CBS 207.26</strain>
    </source>
</reference>
<proteinExistence type="predicted"/>
<accession>A0A6A6EID6</accession>
<protein>
    <submittedName>
        <fullName evidence="2">Uncharacterized protein</fullName>
    </submittedName>
</protein>
<feature type="compositionally biased region" description="Low complexity" evidence="1">
    <location>
        <begin position="479"/>
        <end position="491"/>
    </location>
</feature>
<feature type="region of interest" description="Disordered" evidence="1">
    <location>
        <begin position="59"/>
        <end position="137"/>
    </location>
</feature>
<feature type="compositionally biased region" description="Polar residues" evidence="1">
    <location>
        <begin position="115"/>
        <end position="133"/>
    </location>
</feature>
<organism evidence="2 3">
    <name type="scientific">Zopfia rhizophila CBS 207.26</name>
    <dbReference type="NCBI Taxonomy" id="1314779"/>
    <lineage>
        <taxon>Eukaryota</taxon>
        <taxon>Fungi</taxon>
        <taxon>Dikarya</taxon>
        <taxon>Ascomycota</taxon>
        <taxon>Pezizomycotina</taxon>
        <taxon>Dothideomycetes</taxon>
        <taxon>Dothideomycetes incertae sedis</taxon>
        <taxon>Zopfiaceae</taxon>
        <taxon>Zopfia</taxon>
    </lineage>
</organism>
<evidence type="ECO:0000313" key="3">
    <source>
        <dbReference type="Proteomes" id="UP000800200"/>
    </source>
</evidence>
<evidence type="ECO:0000256" key="1">
    <source>
        <dbReference type="SAM" id="MobiDB-lite"/>
    </source>
</evidence>
<feature type="compositionally biased region" description="Polar residues" evidence="1">
    <location>
        <begin position="426"/>
        <end position="440"/>
    </location>
</feature>
<feature type="region of interest" description="Disordered" evidence="1">
    <location>
        <begin position="426"/>
        <end position="491"/>
    </location>
</feature>
<keyword evidence="3" id="KW-1185">Reference proteome</keyword>
<sequence>MPPGEEAKPQNRKRKRTVEAAPATDPPAKRRKRRFKTPPEFWDNLSRVPLCRRALREFNQRAVQPPAPKTTSAQLKRFARHGGPNLRDIRGYPEVKTEAVCKMSSSQSRSSYSRTGTGTDPSNASSGTTPRTRISSKDAAFEQGIIDADMYPPGYSDAEPGRMEEMIERLDQPRPSLSPSTFSREKFLEFRRENDAARSEDQVKSDVIPLIAGKSTIPSVHNRLFTNLATMTDNVTSAAKPDYYDGSRPTELNQHVRKELRPYIVPSKRLHEPLLPNFFTEVKGPDGKASEMKLQATYDAAHGARAMLEIQSYGQDGYNYDGNAYTFASTYHSGTGSLKMYAMHPTEPAEPGGRPQYHMTQMRGYDLTDNLDSHLAGKRAYRNGRELAEKYRNAAIARANEKANEIHNGAPASSFTTEVTTLVSEASLGGSQSQTSFTTHQESETSMDELAPDVSPPAKRSTPKTHRSRRQKRNTGGLSAQQSSAASTAQSGQWSWANGAFQCFQGQTLVKSQDQTPPDVWVYFDQSWPGEGGKKWRRWLSATNEMEYR</sequence>